<evidence type="ECO:0000313" key="2">
    <source>
        <dbReference type="Proteomes" id="UP000276215"/>
    </source>
</evidence>
<dbReference type="AlphaFoldDB" id="A0A3N4IXT4"/>
<sequence>MGKRDANSWLGGTSTVEFDLQWLSHFVRFLIELVSHPCCFNGILYLDDNITYRRVRLHDCDGMT</sequence>
<protein>
    <submittedName>
        <fullName evidence="1">Uncharacterized protein</fullName>
    </submittedName>
</protein>
<dbReference type="EMBL" id="ML120518">
    <property type="protein sequence ID" value="RPA90655.1"/>
    <property type="molecule type" value="Genomic_DNA"/>
</dbReference>
<evidence type="ECO:0000313" key="1">
    <source>
        <dbReference type="EMBL" id="RPA90655.1"/>
    </source>
</evidence>
<organism evidence="1 2">
    <name type="scientific">Choiromyces venosus 120613-1</name>
    <dbReference type="NCBI Taxonomy" id="1336337"/>
    <lineage>
        <taxon>Eukaryota</taxon>
        <taxon>Fungi</taxon>
        <taxon>Dikarya</taxon>
        <taxon>Ascomycota</taxon>
        <taxon>Pezizomycotina</taxon>
        <taxon>Pezizomycetes</taxon>
        <taxon>Pezizales</taxon>
        <taxon>Tuberaceae</taxon>
        <taxon>Choiromyces</taxon>
    </lineage>
</organism>
<gene>
    <name evidence="1" type="ORF">L873DRAFT_1820739</name>
</gene>
<reference evidence="1 2" key="1">
    <citation type="journal article" date="2018" name="Nat. Ecol. Evol.">
        <title>Pezizomycetes genomes reveal the molecular basis of ectomycorrhizal truffle lifestyle.</title>
        <authorList>
            <person name="Murat C."/>
            <person name="Payen T."/>
            <person name="Noel B."/>
            <person name="Kuo A."/>
            <person name="Morin E."/>
            <person name="Chen J."/>
            <person name="Kohler A."/>
            <person name="Krizsan K."/>
            <person name="Balestrini R."/>
            <person name="Da Silva C."/>
            <person name="Montanini B."/>
            <person name="Hainaut M."/>
            <person name="Levati E."/>
            <person name="Barry K.W."/>
            <person name="Belfiori B."/>
            <person name="Cichocki N."/>
            <person name="Clum A."/>
            <person name="Dockter R.B."/>
            <person name="Fauchery L."/>
            <person name="Guy J."/>
            <person name="Iotti M."/>
            <person name="Le Tacon F."/>
            <person name="Lindquist E.A."/>
            <person name="Lipzen A."/>
            <person name="Malagnac F."/>
            <person name="Mello A."/>
            <person name="Molinier V."/>
            <person name="Miyauchi S."/>
            <person name="Poulain J."/>
            <person name="Riccioni C."/>
            <person name="Rubini A."/>
            <person name="Sitrit Y."/>
            <person name="Splivallo R."/>
            <person name="Traeger S."/>
            <person name="Wang M."/>
            <person name="Zifcakova L."/>
            <person name="Wipf D."/>
            <person name="Zambonelli A."/>
            <person name="Paolocci F."/>
            <person name="Nowrousian M."/>
            <person name="Ottonello S."/>
            <person name="Baldrian P."/>
            <person name="Spatafora J.W."/>
            <person name="Henrissat B."/>
            <person name="Nagy L.G."/>
            <person name="Aury J.M."/>
            <person name="Wincker P."/>
            <person name="Grigoriev I.V."/>
            <person name="Bonfante P."/>
            <person name="Martin F.M."/>
        </authorList>
    </citation>
    <scope>NUCLEOTIDE SEQUENCE [LARGE SCALE GENOMIC DNA]</scope>
    <source>
        <strain evidence="1 2">120613-1</strain>
    </source>
</reference>
<name>A0A3N4IXT4_9PEZI</name>
<keyword evidence="2" id="KW-1185">Reference proteome</keyword>
<accession>A0A3N4IXT4</accession>
<proteinExistence type="predicted"/>
<dbReference type="Proteomes" id="UP000276215">
    <property type="component" value="Unassembled WGS sequence"/>
</dbReference>